<dbReference type="Proteomes" id="UP000584642">
    <property type="component" value="Unassembled WGS sequence"/>
</dbReference>
<accession>A0ABX2TAS9</accession>
<proteinExistence type="predicted"/>
<feature type="coiled-coil region" evidence="1">
    <location>
        <begin position="104"/>
        <end position="131"/>
    </location>
</feature>
<keyword evidence="1" id="KW-0175">Coiled coil</keyword>
<feature type="coiled-coil region" evidence="1">
    <location>
        <begin position="162"/>
        <end position="196"/>
    </location>
</feature>
<evidence type="ECO:0008006" key="4">
    <source>
        <dbReference type="Google" id="ProtNLM"/>
    </source>
</evidence>
<sequence>MLRVILAGGLLAAGVMVGGTGLGGAIGASAPAPPAPGPVVSATAGETSAGALWADLDDTAGDILERRQTDWSVSAGRYQTVEERSYALNRLLDAALERLSDGEATGLRARIAELRQRLAEREGEVADLRAGMVALPAERCDAAGADASWVGRQIACAFATSRADQAARIAEARRQADELTAAIEQAKQEFTRSMEALGIRLSGEQVDGLLRLATAGDVVAAHTVYDNLRRVNEELHRATVSSDESVEVARRYYGLYAVLLEVALHMHERFLDTVRNHHMPRLTAVEEEARAARAEAADMRRRERDGVLAAQLDANMKALDLTLQAASLYRRTLEEQVQAVTAAWKRVGRQRDVAVNTWRTVRASADMLAMMSESGRAFDALLTLELPPPRVFDNQQLKREFERLTDRLVAERR</sequence>
<reference evidence="2 3" key="1">
    <citation type="submission" date="2020-05" db="EMBL/GenBank/DDBJ databases">
        <title>Azospirillum oleiclasticum sp. nov, a nitrogen-fixing and heavy crude oil-emulsifying bacterium isolated from the crude oil of Yumen Oilfield.</title>
        <authorList>
            <person name="Wu D."/>
            <person name="Cai M."/>
            <person name="Zhang X."/>
        </authorList>
    </citation>
    <scope>NUCLEOTIDE SEQUENCE [LARGE SCALE GENOMIC DNA]</scope>
    <source>
        <strain evidence="2 3">ROY-1-1-2</strain>
    </source>
</reference>
<protein>
    <recommendedName>
        <fullName evidence="4">Secreted protein</fullName>
    </recommendedName>
</protein>
<keyword evidence="3" id="KW-1185">Reference proteome</keyword>
<evidence type="ECO:0000256" key="1">
    <source>
        <dbReference type="SAM" id="Coils"/>
    </source>
</evidence>
<dbReference type="RefSeq" id="WP_180283207.1">
    <property type="nucleotide sequence ID" value="NZ_JABFDB010000011.1"/>
</dbReference>
<comment type="caution">
    <text evidence="2">The sequence shown here is derived from an EMBL/GenBank/DDBJ whole genome shotgun (WGS) entry which is preliminary data.</text>
</comment>
<evidence type="ECO:0000313" key="2">
    <source>
        <dbReference type="EMBL" id="NYZ21452.1"/>
    </source>
</evidence>
<gene>
    <name evidence="2" type="ORF">HND93_17190</name>
</gene>
<dbReference type="EMBL" id="JABFDB010000011">
    <property type="protein sequence ID" value="NYZ21452.1"/>
    <property type="molecule type" value="Genomic_DNA"/>
</dbReference>
<evidence type="ECO:0000313" key="3">
    <source>
        <dbReference type="Proteomes" id="UP000584642"/>
    </source>
</evidence>
<name>A0ABX2TAS9_9PROT</name>
<organism evidence="2 3">
    <name type="scientific">Azospirillum oleiclasticum</name>
    <dbReference type="NCBI Taxonomy" id="2735135"/>
    <lineage>
        <taxon>Bacteria</taxon>
        <taxon>Pseudomonadati</taxon>
        <taxon>Pseudomonadota</taxon>
        <taxon>Alphaproteobacteria</taxon>
        <taxon>Rhodospirillales</taxon>
        <taxon>Azospirillaceae</taxon>
        <taxon>Azospirillum</taxon>
    </lineage>
</organism>